<comment type="similarity">
    <text evidence="7">Belongs to the GlnD family.</text>
</comment>
<evidence type="ECO:0000256" key="3">
    <source>
        <dbReference type="ARBA" id="ARBA00022737"/>
    </source>
</evidence>
<dbReference type="PROSITE" id="PS51831">
    <property type="entry name" value="HD"/>
    <property type="match status" value="1"/>
</dbReference>
<dbReference type="InterPro" id="IPR010043">
    <property type="entry name" value="UTase/UR"/>
</dbReference>
<feature type="domain" description="ACT" evidence="9">
    <location>
        <begin position="879"/>
        <end position="955"/>
    </location>
</feature>
<dbReference type="NCBIfam" id="TIGR01693">
    <property type="entry name" value="UTase_glnD"/>
    <property type="match status" value="1"/>
</dbReference>
<dbReference type="Proteomes" id="UP001279642">
    <property type="component" value="Unassembled WGS sequence"/>
</dbReference>
<comment type="catalytic activity">
    <reaction evidence="7">
        <text>[protein-PII]-L-tyrosine + UTP = [protein-PII]-uridylyl-L-tyrosine + diphosphate</text>
        <dbReference type="Rhea" id="RHEA:13673"/>
        <dbReference type="Rhea" id="RHEA-COMP:12147"/>
        <dbReference type="Rhea" id="RHEA-COMP:12148"/>
        <dbReference type="ChEBI" id="CHEBI:33019"/>
        <dbReference type="ChEBI" id="CHEBI:46398"/>
        <dbReference type="ChEBI" id="CHEBI:46858"/>
        <dbReference type="ChEBI" id="CHEBI:90602"/>
        <dbReference type="EC" id="2.7.7.59"/>
    </reaction>
</comment>
<dbReference type="SUPFAM" id="SSF55021">
    <property type="entry name" value="ACT-like"/>
    <property type="match status" value="2"/>
</dbReference>
<dbReference type="GO" id="GO:0008773">
    <property type="term" value="F:[protein-PII] uridylyltransferase activity"/>
    <property type="evidence" value="ECO:0007669"/>
    <property type="project" value="UniProtKB-EC"/>
</dbReference>
<dbReference type="EC" id="2.7.7.59" evidence="7"/>
<dbReference type="InterPro" id="IPR043519">
    <property type="entry name" value="NT_sf"/>
</dbReference>
<dbReference type="SUPFAM" id="SSF81891">
    <property type="entry name" value="Poly A polymerase C-terminal region-like"/>
    <property type="match status" value="1"/>
</dbReference>
<comment type="function">
    <text evidence="7">Modifies, by uridylylation and deuridylylation, the PII regulatory proteins (GlnB and homologs), in response to the nitrogen status of the cell that GlnD senses through the glutamine level. Under low glutamine levels, catalyzes the conversion of the PII proteins and UTP to PII-UMP and PPi, while under higher glutamine levels, GlnD hydrolyzes PII-UMP to PII and UMP (deuridylylation). Thus, controls uridylylation state and activity of the PII proteins, and plays an important role in the regulation of nitrogen metabolism.</text>
</comment>
<evidence type="ECO:0000256" key="8">
    <source>
        <dbReference type="SAM" id="MobiDB-lite"/>
    </source>
</evidence>
<dbReference type="Gene3D" id="3.30.460.10">
    <property type="entry name" value="Beta Polymerase, domain 2"/>
    <property type="match status" value="1"/>
</dbReference>
<evidence type="ECO:0000256" key="1">
    <source>
        <dbReference type="ARBA" id="ARBA00022679"/>
    </source>
</evidence>
<dbReference type="PANTHER" id="PTHR47320">
    <property type="entry name" value="BIFUNCTIONAL URIDYLYLTRANSFERASE/URIDYLYL-REMOVING ENZYME"/>
    <property type="match status" value="1"/>
</dbReference>
<dbReference type="EMBL" id="JAXCLW010000001">
    <property type="protein sequence ID" value="MDY0882047.1"/>
    <property type="molecule type" value="Genomic_DNA"/>
</dbReference>
<dbReference type="InterPro" id="IPR006674">
    <property type="entry name" value="HD_domain"/>
</dbReference>
<evidence type="ECO:0000259" key="10">
    <source>
        <dbReference type="PROSITE" id="PS51831"/>
    </source>
</evidence>
<comment type="activity regulation">
    <text evidence="7">Uridylyltransferase (UTase) activity is inhibited by glutamine, while glutamine activates uridylyl-removing (UR) activity.</text>
</comment>
<reference evidence="11 12" key="1">
    <citation type="journal article" date="2016" name="Antonie Van Leeuwenhoek">
        <title>Dongia soli sp. nov., isolated from soil from Dokdo, Korea.</title>
        <authorList>
            <person name="Kim D.U."/>
            <person name="Lee H."/>
            <person name="Kim H."/>
            <person name="Kim S.G."/>
            <person name="Ka J.O."/>
        </authorList>
    </citation>
    <scope>NUCLEOTIDE SEQUENCE [LARGE SCALE GENOMIC DNA]</scope>
    <source>
        <strain evidence="11 12">D78</strain>
    </source>
</reference>
<evidence type="ECO:0000259" key="9">
    <source>
        <dbReference type="PROSITE" id="PS51671"/>
    </source>
</evidence>
<accession>A0ABU5E6V8</accession>
<dbReference type="SUPFAM" id="SSF81301">
    <property type="entry name" value="Nucleotidyltransferase"/>
    <property type="match status" value="1"/>
</dbReference>
<feature type="region of interest" description="Uridylyltransferase" evidence="7">
    <location>
        <begin position="1"/>
        <end position="402"/>
    </location>
</feature>
<comment type="caution">
    <text evidence="7">Lacks conserved residue(s) required for the propagation of feature annotation.</text>
</comment>
<evidence type="ECO:0000256" key="5">
    <source>
        <dbReference type="ARBA" id="ARBA00022842"/>
    </source>
</evidence>
<dbReference type="SUPFAM" id="SSF81593">
    <property type="entry name" value="Nucleotidyltransferase substrate binding subunit/domain"/>
    <property type="match status" value="1"/>
</dbReference>
<keyword evidence="1 7" id="KW-0808">Transferase</keyword>
<dbReference type="InterPro" id="IPR002934">
    <property type="entry name" value="Polymerase_NTP_transf_dom"/>
</dbReference>
<dbReference type="EC" id="3.1.4.-" evidence="7"/>
<dbReference type="InterPro" id="IPR002912">
    <property type="entry name" value="ACT_dom"/>
</dbReference>
<feature type="domain" description="HD" evidence="10">
    <location>
        <begin position="527"/>
        <end position="649"/>
    </location>
</feature>
<evidence type="ECO:0000256" key="7">
    <source>
        <dbReference type="HAMAP-Rule" id="MF_00277"/>
    </source>
</evidence>
<dbReference type="Pfam" id="PF01909">
    <property type="entry name" value="NTP_transf_2"/>
    <property type="match status" value="1"/>
</dbReference>
<proteinExistence type="inferred from homology"/>
<keyword evidence="6 7" id="KW-0511">Multifunctional enzyme</keyword>
<gene>
    <name evidence="7" type="primary">glnD</name>
    <name evidence="11" type="ORF">SMD27_04265</name>
</gene>
<feature type="region of interest" description="Disordered" evidence="8">
    <location>
        <begin position="1"/>
        <end position="32"/>
    </location>
</feature>
<comment type="domain">
    <text evidence="7">Has four distinct domains: an N-terminal nucleotidyltransferase (NT) domain responsible for UTase activity, a central HD domain that encodes UR activity, and two C-terminal ACT domains that seem to have a role in glutamine sensing.</text>
</comment>
<dbReference type="RefSeq" id="WP_320507080.1">
    <property type="nucleotide sequence ID" value="NZ_JAXCLW010000001.1"/>
</dbReference>
<keyword evidence="4 7" id="KW-0378">Hydrolase</keyword>
<dbReference type="NCBIfam" id="NF003467">
    <property type="entry name" value="PRK05092.1"/>
    <property type="match status" value="1"/>
</dbReference>
<dbReference type="Gene3D" id="3.30.70.260">
    <property type="match status" value="1"/>
</dbReference>
<evidence type="ECO:0000256" key="4">
    <source>
        <dbReference type="ARBA" id="ARBA00022801"/>
    </source>
</evidence>
<evidence type="ECO:0000256" key="2">
    <source>
        <dbReference type="ARBA" id="ARBA00022695"/>
    </source>
</evidence>
<dbReference type="PIRSF" id="PIRSF006288">
    <property type="entry name" value="PII_uridyltransf"/>
    <property type="match status" value="1"/>
</dbReference>
<feature type="domain" description="ACT" evidence="9">
    <location>
        <begin position="767"/>
        <end position="844"/>
    </location>
</feature>
<evidence type="ECO:0000313" key="11">
    <source>
        <dbReference type="EMBL" id="MDY0882047.1"/>
    </source>
</evidence>
<dbReference type="CDD" id="cd05401">
    <property type="entry name" value="NT_GlnE_GlnD_like"/>
    <property type="match status" value="1"/>
</dbReference>
<dbReference type="Pfam" id="PF01966">
    <property type="entry name" value="HD"/>
    <property type="match status" value="1"/>
</dbReference>
<dbReference type="Pfam" id="PF08335">
    <property type="entry name" value="GlnD_UR_UTase"/>
    <property type="match status" value="1"/>
</dbReference>
<evidence type="ECO:0000256" key="6">
    <source>
        <dbReference type="ARBA" id="ARBA00023268"/>
    </source>
</evidence>
<protein>
    <recommendedName>
        <fullName evidence="7">Bifunctional uridylyltransferase/uridylyl-removing enzyme</fullName>
        <shortName evidence="7">UTase/UR</shortName>
    </recommendedName>
    <alternativeName>
        <fullName evidence="7">Bifunctional [protein-PII] modification enzyme</fullName>
    </alternativeName>
    <alternativeName>
        <fullName evidence="7">Bifunctional nitrogen sensor protein</fullName>
    </alternativeName>
    <domain>
        <recommendedName>
            <fullName evidence="7">[Protein-PII] uridylyltransferase</fullName>
            <shortName evidence="7">PII uridylyltransferase</shortName>
            <shortName evidence="7">UTase</shortName>
            <ecNumber evidence="7">2.7.7.59</ecNumber>
        </recommendedName>
    </domain>
    <domain>
        <recommendedName>
            <fullName evidence="7">[Protein-PII]-UMP uridylyl-removing enzyme</fullName>
            <shortName evidence="7">UR</shortName>
            <ecNumber evidence="7">3.1.4.-</ecNumber>
        </recommendedName>
    </domain>
</protein>
<dbReference type="CDD" id="cd04900">
    <property type="entry name" value="ACT_UUR-like_1"/>
    <property type="match status" value="1"/>
</dbReference>
<dbReference type="InterPro" id="IPR003607">
    <property type="entry name" value="HD/PDEase_dom"/>
</dbReference>
<dbReference type="Gene3D" id="1.10.3090.10">
    <property type="entry name" value="cca-adding enzyme, domain 2"/>
    <property type="match status" value="1"/>
</dbReference>
<keyword evidence="5 7" id="KW-0460">Magnesium</keyword>
<name>A0ABU5E6V8_9PROT</name>
<comment type="cofactor">
    <cofactor evidence="7">
        <name>Mg(2+)</name>
        <dbReference type="ChEBI" id="CHEBI:18420"/>
    </cofactor>
</comment>
<keyword evidence="12" id="KW-1185">Reference proteome</keyword>
<dbReference type="InterPro" id="IPR045865">
    <property type="entry name" value="ACT-like_dom_sf"/>
</dbReference>
<organism evidence="11 12">
    <name type="scientific">Dongia soli</name>
    <dbReference type="NCBI Taxonomy" id="600628"/>
    <lineage>
        <taxon>Bacteria</taxon>
        <taxon>Pseudomonadati</taxon>
        <taxon>Pseudomonadota</taxon>
        <taxon>Alphaproteobacteria</taxon>
        <taxon>Rhodospirillales</taxon>
        <taxon>Dongiaceae</taxon>
        <taxon>Dongia</taxon>
    </lineage>
</organism>
<dbReference type="Pfam" id="PF24931">
    <property type="entry name" value="ACT_ACR9_3rd"/>
    <property type="match status" value="1"/>
</dbReference>
<dbReference type="PROSITE" id="PS51671">
    <property type="entry name" value="ACT"/>
    <property type="match status" value="2"/>
</dbReference>
<comment type="catalytic activity">
    <reaction evidence="7">
        <text>[protein-PII]-uridylyl-L-tyrosine + H2O = [protein-PII]-L-tyrosine + UMP + H(+)</text>
        <dbReference type="Rhea" id="RHEA:48600"/>
        <dbReference type="Rhea" id="RHEA-COMP:12147"/>
        <dbReference type="Rhea" id="RHEA-COMP:12148"/>
        <dbReference type="ChEBI" id="CHEBI:15377"/>
        <dbReference type="ChEBI" id="CHEBI:15378"/>
        <dbReference type="ChEBI" id="CHEBI:46858"/>
        <dbReference type="ChEBI" id="CHEBI:57865"/>
        <dbReference type="ChEBI" id="CHEBI:90602"/>
    </reaction>
</comment>
<keyword evidence="2 7" id="KW-0548">Nucleotidyltransferase</keyword>
<dbReference type="CDD" id="cd04899">
    <property type="entry name" value="ACT_ACR-UUR-like_2"/>
    <property type="match status" value="1"/>
</dbReference>
<dbReference type="HAMAP" id="MF_00277">
    <property type="entry name" value="PII_uridylyl_transf"/>
    <property type="match status" value="1"/>
</dbReference>
<comment type="caution">
    <text evidence="11">The sequence shown here is derived from an EMBL/GenBank/DDBJ whole genome shotgun (WGS) entry which is preliminary data.</text>
</comment>
<evidence type="ECO:0000313" key="12">
    <source>
        <dbReference type="Proteomes" id="UP001279642"/>
    </source>
</evidence>
<sequence length="976" mass="109438">MNEISHPETGEEADRADKDRLEAGRPDISRQRQIIDRRALETGLRSALVGEDDPAQAQPRVATLLREALQAGRAEIERRFEADRHAPEAGRDVGRHTSFLIDQLIRALHDVTTGIAYPIANPSAAEKIGIIAVGGYGRGELAPFSDIDLLFLIPYKETPYCEQVIEFMLYRLWDLGLKVGHSVRSIDECIRQAKTDLTIRTALLEARYIWGDQDLFDRFQKVYRKEILQGQGEAFYHAKLEERRLRHERYGNTRYALEPNIKDGKGALRDLQTLRWIGRFLYGARSSEEMVERGLFGKADAAKFDKAERFLWTLRCQLHYARGRAEEKLNFDIQPEIARLLGYRDHAGTSGVERLMKHYFLMAKSVGALTRSFCAAVEAQNVRKPLLRLPAGMAAIGLRRRELDGFGLEGGSLTVPNAKHFERHPVDMLRIFAVAQRHDVDIHPITFNWLAQSVRLIDRSLREDPKANALFMEILLFRKSSLAGGDKGGPEATLRRMNEAGVFGRFIPDFGRIVAQMQFDMYHHYTVDEHTIFAIGILYQVEHGLLIEEAPITSSVVHQVLSRRVLYLAVLLHDIAKGRGGDHSALGAEVAEQLCPRLGLSAEETETVAWLVRYHLLMSNTAFKRDIDDPKTIADFAAQVQSIERLRLLLVLTVCDIRAVGPKTWNGWKAQLLRELYNRTEEQLSGGLITAGREARIAAVLDDLKAQLVDWPPEAIEEHLARGHGGYWLSFPVPLLVRQARLIREAELEQRPLSVDYNVDHYRSMTEVTIYVADRKGLVSQLAGAFALSGASIVDARILTLANGMALDTFTIQDSQGGPFDKPARLARLSSTIGRMLDAPQRIPAEIGKLPRLANPAVQAFPVAPRVLIDNKASATHTLIEVNGRDRRGLVYALTAALTAQNLQISNAKISTFGHRAIDSFYVKDQFGLKVEAESRLKTIRDVLMAVLNDGESDAPAVTDMLAANRRRPRSSTNAR</sequence>
<keyword evidence="3" id="KW-0677">Repeat</keyword>
<dbReference type="InterPro" id="IPR013546">
    <property type="entry name" value="PII_UdlTrfase/GS_AdlTrfase"/>
</dbReference>
<dbReference type="SMART" id="SM00471">
    <property type="entry name" value="HDc"/>
    <property type="match status" value="1"/>
</dbReference>
<dbReference type="PANTHER" id="PTHR47320:SF1">
    <property type="entry name" value="BIFUNCTIONAL URIDYLYLTRANSFERASE_URIDYLYL-REMOVING ENZYME"/>
    <property type="match status" value="1"/>
</dbReference>